<dbReference type="SMART" id="SM00283">
    <property type="entry name" value="MA"/>
    <property type="match status" value="1"/>
</dbReference>
<feature type="domain" description="HAMP" evidence="9">
    <location>
        <begin position="216"/>
        <end position="270"/>
    </location>
</feature>
<evidence type="ECO:0000256" key="1">
    <source>
        <dbReference type="ARBA" id="ARBA00004429"/>
    </source>
</evidence>
<dbReference type="GO" id="GO:0005886">
    <property type="term" value="C:plasma membrane"/>
    <property type="evidence" value="ECO:0007669"/>
    <property type="project" value="UniProtKB-SubCell"/>
</dbReference>
<dbReference type="Pfam" id="PF00672">
    <property type="entry name" value="HAMP"/>
    <property type="match status" value="1"/>
</dbReference>
<evidence type="ECO:0000256" key="4">
    <source>
        <dbReference type="ARBA" id="ARBA00029447"/>
    </source>
</evidence>
<gene>
    <name evidence="10" type="ORF">J2R62_07845</name>
</gene>
<dbReference type="InterPro" id="IPR004090">
    <property type="entry name" value="Chemotax_Me-accpt_rcpt"/>
</dbReference>
<dbReference type="SMART" id="SM00304">
    <property type="entry name" value="HAMP"/>
    <property type="match status" value="2"/>
</dbReference>
<dbReference type="CDD" id="cd06225">
    <property type="entry name" value="HAMP"/>
    <property type="match status" value="1"/>
</dbReference>
<keyword evidence="7" id="KW-1133">Transmembrane helix</keyword>
<keyword evidence="3 5" id="KW-0807">Transducer</keyword>
<name>A0A8I2B2Q6_PLESH</name>
<keyword evidence="6" id="KW-0175">Coiled coil</keyword>
<comment type="similarity">
    <text evidence="4">Belongs to the methyl-accepting chemotaxis (MCP) protein family.</text>
</comment>
<dbReference type="CDD" id="cd11386">
    <property type="entry name" value="MCP_signal"/>
    <property type="match status" value="1"/>
</dbReference>
<dbReference type="InterPro" id="IPR003660">
    <property type="entry name" value="HAMP_dom"/>
</dbReference>
<evidence type="ECO:0000259" key="9">
    <source>
        <dbReference type="PROSITE" id="PS50885"/>
    </source>
</evidence>
<comment type="caution">
    <text evidence="10">The sequence shown here is derived from an EMBL/GenBank/DDBJ whole genome shotgun (WGS) entry which is preliminary data.</text>
</comment>
<comment type="subcellular location">
    <subcellularLocation>
        <location evidence="1">Cell inner membrane</location>
        <topology evidence="1">Multi-pass membrane protein</topology>
    </subcellularLocation>
</comment>
<dbReference type="Gene3D" id="1.10.287.950">
    <property type="entry name" value="Methyl-accepting chemotaxis protein"/>
    <property type="match status" value="1"/>
</dbReference>
<dbReference type="GO" id="GO:0004888">
    <property type="term" value="F:transmembrane signaling receptor activity"/>
    <property type="evidence" value="ECO:0007669"/>
    <property type="project" value="InterPro"/>
</dbReference>
<dbReference type="Pfam" id="PF00015">
    <property type="entry name" value="MCPsignal"/>
    <property type="match status" value="1"/>
</dbReference>
<dbReference type="PANTHER" id="PTHR32089:SF120">
    <property type="entry name" value="METHYL-ACCEPTING CHEMOTAXIS PROTEIN TLPQ"/>
    <property type="match status" value="1"/>
</dbReference>
<feature type="domain" description="Methyl-accepting transducer" evidence="8">
    <location>
        <begin position="275"/>
        <end position="511"/>
    </location>
</feature>
<evidence type="ECO:0000256" key="7">
    <source>
        <dbReference type="SAM" id="Phobius"/>
    </source>
</evidence>
<evidence type="ECO:0000259" key="8">
    <source>
        <dbReference type="PROSITE" id="PS50111"/>
    </source>
</evidence>
<dbReference type="AlphaFoldDB" id="A0A8I2B2Q6"/>
<proteinExistence type="inferred from homology"/>
<keyword evidence="2" id="KW-0145">Chemotaxis</keyword>
<sequence>MLKKMSIIQKVVAAFSLLFVVMLIMRFSSAHELRYMYNQTQNMTKNSIPALNDTSHIQISIGEARRLQLSMLLAALDNNTERLNDNIREFEIEKNEFYKAMDEYKSLGNHSAQALSLYNKINESATIFFKLHDQLQQALLNNNIPLANQLRNMPARRQAISDVSNYSEQLKQRNENFTHRLSAEFTNTYDYSINLSIIVTLIVFFIFAAITLMITKSIKNPLSILMEQIDKVSKGDLNEKIDLTKFNKDEFGLLAKGVASMQNNLHNLVNNISNSISQLTSASEELSQVATLSAENMTRQKDELNQLSTAMTEMQSTVQEVARNTNDAANSANQANEQTSAGTDTVRTSIESINKVATSIEETAESIHQLDNDSRSIEVVIEVIRDIAEQTNLLALNAAIEAARAGEQGRGFAVVADEVRTLAKRTQDSTSQINEIILKLQHRAKKSSETMKQSQEMMQYTVNISNNVGTLIDDVSKAIAEISQTSIQIATATEQQGSVTEDLNKNILNINAASEEVSNGANQMASSSRILMDLSYQLQTLIQNFRLN</sequence>
<keyword evidence="7" id="KW-0812">Transmembrane</keyword>
<dbReference type="FunFam" id="1.10.287.950:FF:000001">
    <property type="entry name" value="Methyl-accepting chemotaxis sensory transducer"/>
    <property type="match status" value="1"/>
</dbReference>
<feature type="transmembrane region" description="Helical" evidence="7">
    <location>
        <begin position="191"/>
        <end position="214"/>
    </location>
</feature>
<dbReference type="GO" id="GO:0006935">
    <property type="term" value="P:chemotaxis"/>
    <property type="evidence" value="ECO:0007669"/>
    <property type="project" value="UniProtKB-KW"/>
</dbReference>
<dbReference type="PROSITE" id="PS50885">
    <property type="entry name" value="HAMP"/>
    <property type="match status" value="1"/>
</dbReference>
<protein>
    <submittedName>
        <fullName evidence="10">Methyl-accepting chemotaxis protein</fullName>
    </submittedName>
</protein>
<evidence type="ECO:0000313" key="10">
    <source>
        <dbReference type="EMBL" id="MBO1108131.1"/>
    </source>
</evidence>
<evidence type="ECO:0000313" key="11">
    <source>
        <dbReference type="Proteomes" id="UP000664658"/>
    </source>
</evidence>
<organism evidence="10 11">
    <name type="scientific">Plesiomonas shigelloides</name>
    <name type="common">Aeromonas shigelloides</name>
    <dbReference type="NCBI Taxonomy" id="703"/>
    <lineage>
        <taxon>Bacteria</taxon>
        <taxon>Pseudomonadati</taxon>
        <taxon>Pseudomonadota</taxon>
        <taxon>Gammaproteobacteria</taxon>
        <taxon>Enterobacterales</taxon>
        <taxon>Enterobacteriaceae</taxon>
        <taxon>Plesiomonas</taxon>
    </lineage>
</organism>
<evidence type="ECO:0000256" key="3">
    <source>
        <dbReference type="ARBA" id="ARBA00023224"/>
    </source>
</evidence>
<accession>A0A8I2B2Q6</accession>
<dbReference type="Proteomes" id="UP000664658">
    <property type="component" value="Unassembled WGS sequence"/>
</dbReference>
<dbReference type="InterPro" id="IPR004089">
    <property type="entry name" value="MCPsignal_dom"/>
</dbReference>
<dbReference type="PROSITE" id="PS50111">
    <property type="entry name" value="CHEMOTAXIS_TRANSDUC_2"/>
    <property type="match status" value="1"/>
</dbReference>
<dbReference type="SUPFAM" id="SSF58104">
    <property type="entry name" value="Methyl-accepting chemotaxis protein (MCP) signaling domain"/>
    <property type="match status" value="1"/>
</dbReference>
<dbReference type="EMBL" id="JAFNAA010000007">
    <property type="protein sequence ID" value="MBO1108131.1"/>
    <property type="molecule type" value="Genomic_DNA"/>
</dbReference>
<dbReference type="GO" id="GO:0007165">
    <property type="term" value="P:signal transduction"/>
    <property type="evidence" value="ECO:0007669"/>
    <property type="project" value="UniProtKB-KW"/>
</dbReference>
<evidence type="ECO:0000256" key="6">
    <source>
        <dbReference type="SAM" id="Coils"/>
    </source>
</evidence>
<feature type="coiled-coil region" evidence="6">
    <location>
        <begin position="297"/>
        <end position="324"/>
    </location>
</feature>
<dbReference type="PANTHER" id="PTHR32089">
    <property type="entry name" value="METHYL-ACCEPTING CHEMOTAXIS PROTEIN MCPB"/>
    <property type="match status" value="1"/>
</dbReference>
<evidence type="ECO:0000256" key="5">
    <source>
        <dbReference type="PROSITE-ProRule" id="PRU00284"/>
    </source>
</evidence>
<dbReference type="PRINTS" id="PR00260">
    <property type="entry name" value="CHEMTRNSDUCR"/>
</dbReference>
<dbReference type="RefSeq" id="WP_207541967.1">
    <property type="nucleotide sequence ID" value="NZ_JAFNAA010000007.1"/>
</dbReference>
<reference evidence="10" key="1">
    <citation type="submission" date="2021-03" db="EMBL/GenBank/DDBJ databases">
        <title>Plesiomonas shigelloides zfcc0051, isolated from zebrafish feces.</title>
        <authorList>
            <person name="Vanderhoek Z."/>
            <person name="Gaulke C."/>
        </authorList>
    </citation>
    <scope>NUCLEOTIDE SEQUENCE</scope>
    <source>
        <strain evidence="10">Zfcc0051</strain>
    </source>
</reference>
<evidence type="ECO:0000256" key="2">
    <source>
        <dbReference type="ARBA" id="ARBA00022500"/>
    </source>
</evidence>
<keyword evidence="7" id="KW-0472">Membrane</keyword>